<name>A0A9W7XBR8_9POAL</name>
<evidence type="ECO:0000256" key="1">
    <source>
        <dbReference type="SAM" id="MobiDB-lite"/>
    </source>
</evidence>
<dbReference type="AlphaFoldDB" id="A0A9W7XBR8"/>
<gene>
    <name evidence="2" type="ORF">BS78_K176500</name>
</gene>
<keyword evidence="3" id="KW-1185">Reference proteome</keyword>
<feature type="region of interest" description="Disordered" evidence="1">
    <location>
        <begin position="1"/>
        <end position="42"/>
    </location>
</feature>
<accession>A0A9W7XBR8</accession>
<organism evidence="2 3">
    <name type="scientific">Paspalum vaginatum</name>
    <name type="common">seashore paspalum</name>
    <dbReference type="NCBI Taxonomy" id="158149"/>
    <lineage>
        <taxon>Eukaryota</taxon>
        <taxon>Viridiplantae</taxon>
        <taxon>Streptophyta</taxon>
        <taxon>Embryophyta</taxon>
        <taxon>Tracheophyta</taxon>
        <taxon>Spermatophyta</taxon>
        <taxon>Magnoliopsida</taxon>
        <taxon>Liliopsida</taxon>
        <taxon>Poales</taxon>
        <taxon>Poaceae</taxon>
        <taxon>PACMAD clade</taxon>
        <taxon>Panicoideae</taxon>
        <taxon>Andropogonodae</taxon>
        <taxon>Paspaleae</taxon>
        <taxon>Paspalinae</taxon>
        <taxon>Paspalum</taxon>
    </lineage>
</organism>
<dbReference type="PANTHER" id="PTHR47809:SF2">
    <property type="entry name" value="DNA-BINDING BROMODOMAIN-CONTAINING PROTEIN"/>
    <property type="match status" value="1"/>
</dbReference>
<evidence type="ECO:0000313" key="3">
    <source>
        <dbReference type="Proteomes" id="UP001164776"/>
    </source>
</evidence>
<comment type="caution">
    <text evidence="2">The sequence shown here is derived from an EMBL/GenBank/DDBJ whole genome shotgun (WGS) entry which is preliminary data.</text>
</comment>
<reference evidence="2 3" key="1">
    <citation type="submission" date="2022-10" db="EMBL/GenBank/DDBJ databases">
        <title>WGS assembly of Paspalum vaginatum 540-79.</title>
        <authorList>
            <person name="Sun G."/>
            <person name="Wase N."/>
            <person name="Shu S."/>
            <person name="Jenkins J."/>
            <person name="Zhou B."/>
            <person name="Torres-Rodriguez J."/>
            <person name="Chen C."/>
            <person name="Sandor L."/>
            <person name="Plott C."/>
            <person name="Yoshinga Y."/>
            <person name="Daum C."/>
            <person name="Qi P."/>
            <person name="Barry K."/>
            <person name="Lipzen A."/>
            <person name="Berry L."/>
            <person name="Pedersen C."/>
            <person name="Gottilla T."/>
            <person name="Foltz A."/>
            <person name="Yu H."/>
            <person name="O'Malley R."/>
            <person name="Zhang C."/>
            <person name="Devos K."/>
            <person name="Sigmon B."/>
            <person name="Yu B."/>
            <person name="Obata T."/>
            <person name="Schmutz J."/>
            <person name="Schnable J."/>
        </authorList>
    </citation>
    <scope>NUCLEOTIDE SEQUENCE [LARGE SCALE GENOMIC DNA]</scope>
    <source>
        <strain evidence="3">cv. 540-79</strain>
    </source>
</reference>
<dbReference type="EMBL" id="MU629661">
    <property type="protein sequence ID" value="KAJ1255637.1"/>
    <property type="molecule type" value="Genomic_DNA"/>
</dbReference>
<proteinExistence type="predicted"/>
<feature type="compositionally biased region" description="Acidic residues" evidence="1">
    <location>
        <begin position="30"/>
        <end position="40"/>
    </location>
</feature>
<dbReference type="Proteomes" id="UP001164776">
    <property type="component" value="Unassembled WGS sequence"/>
</dbReference>
<evidence type="ECO:0000313" key="2">
    <source>
        <dbReference type="EMBL" id="KAJ1255637.1"/>
    </source>
</evidence>
<sequence length="128" mass="14880">MNSNEEHTPTQPNEYSDAEHHQQKAQIESSQEEVEMEEDYPLQQENPSFVQLCASLFPSNQRSTFRGRHSLFYPRRRAPLKESPLHAAMAAIMEALGMPWQPGFRARERERESCSPRRSDFFCKAVLP</sequence>
<protein>
    <submittedName>
        <fullName evidence="2">Uncharacterized protein</fullName>
    </submittedName>
</protein>
<dbReference type="OrthoDB" id="21449at2759"/>
<dbReference type="PANTHER" id="PTHR47809">
    <property type="entry name" value="DNA-BINDING BROMODOMAIN-CONTAINING PROTEIN"/>
    <property type="match status" value="1"/>
</dbReference>